<evidence type="ECO:0000256" key="2">
    <source>
        <dbReference type="ARBA" id="ARBA00022679"/>
    </source>
</evidence>
<gene>
    <name evidence="4" type="ORF">LIN78_17765</name>
</gene>
<protein>
    <submittedName>
        <fullName evidence="4">Class I SAM-dependent methyltransferase</fullName>
    </submittedName>
</protein>
<dbReference type="Proteomes" id="UP001165395">
    <property type="component" value="Unassembled WGS sequence"/>
</dbReference>
<dbReference type="GO" id="GO:0008168">
    <property type="term" value="F:methyltransferase activity"/>
    <property type="evidence" value="ECO:0007669"/>
    <property type="project" value="UniProtKB-KW"/>
</dbReference>
<keyword evidence="5" id="KW-1185">Reference proteome</keyword>
<name>A0ABS8DB68_9NEIS</name>
<dbReference type="PANTHER" id="PTHR43861">
    <property type="entry name" value="TRANS-ACONITATE 2-METHYLTRANSFERASE-RELATED"/>
    <property type="match status" value="1"/>
</dbReference>
<dbReference type="Gene3D" id="3.40.50.150">
    <property type="entry name" value="Vaccinia Virus protein VP39"/>
    <property type="match status" value="1"/>
</dbReference>
<dbReference type="PANTHER" id="PTHR43861:SF1">
    <property type="entry name" value="TRANS-ACONITATE 2-METHYLTRANSFERASE"/>
    <property type="match status" value="1"/>
</dbReference>
<dbReference type="CDD" id="cd02440">
    <property type="entry name" value="AdoMet_MTases"/>
    <property type="match status" value="1"/>
</dbReference>
<dbReference type="RefSeq" id="WP_227182228.1">
    <property type="nucleotide sequence ID" value="NZ_JAJBZT010000019.1"/>
</dbReference>
<keyword evidence="1 4" id="KW-0489">Methyltransferase</keyword>
<proteinExistence type="predicted"/>
<dbReference type="Pfam" id="PF13649">
    <property type="entry name" value="Methyltransf_25"/>
    <property type="match status" value="1"/>
</dbReference>
<sequence>MTYSTNKTILFYNENAQDFYDSTINVDMASLYKEFLPLIQPLGHILDAGCGSGRDSNAFLTQGFKVTAIDASAELAVHASKFIGQPVIVTDFQSFNIDEVYDGIWACASMLHIPLSELNQLFIKFSQLLRKQGVFYCSFKYGADSKERNGRFFTDLDELSLHDQLVGSELYIEKSWITTDLRPNRSNEKWLNAILRKA</sequence>
<accession>A0ABS8DB68</accession>
<evidence type="ECO:0000256" key="1">
    <source>
        <dbReference type="ARBA" id="ARBA00022603"/>
    </source>
</evidence>
<evidence type="ECO:0000313" key="4">
    <source>
        <dbReference type="EMBL" id="MCB6185397.1"/>
    </source>
</evidence>
<dbReference type="InterPro" id="IPR029063">
    <property type="entry name" value="SAM-dependent_MTases_sf"/>
</dbReference>
<organism evidence="4 5">
    <name type="scientific">Leeia speluncae</name>
    <dbReference type="NCBI Taxonomy" id="2884804"/>
    <lineage>
        <taxon>Bacteria</taxon>
        <taxon>Pseudomonadati</taxon>
        <taxon>Pseudomonadota</taxon>
        <taxon>Betaproteobacteria</taxon>
        <taxon>Neisseriales</taxon>
        <taxon>Leeiaceae</taxon>
        <taxon>Leeia</taxon>
    </lineage>
</organism>
<dbReference type="GO" id="GO:0032259">
    <property type="term" value="P:methylation"/>
    <property type="evidence" value="ECO:0007669"/>
    <property type="project" value="UniProtKB-KW"/>
</dbReference>
<keyword evidence="2" id="KW-0808">Transferase</keyword>
<feature type="domain" description="Methyltransferase" evidence="3">
    <location>
        <begin position="45"/>
        <end position="133"/>
    </location>
</feature>
<evidence type="ECO:0000259" key="3">
    <source>
        <dbReference type="Pfam" id="PF13649"/>
    </source>
</evidence>
<evidence type="ECO:0000313" key="5">
    <source>
        <dbReference type="Proteomes" id="UP001165395"/>
    </source>
</evidence>
<dbReference type="SUPFAM" id="SSF53335">
    <property type="entry name" value="S-adenosyl-L-methionine-dependent methyltransferases"/>
    <property type="match status" value="1"/>
</dbReference>
<reference evidence="4" key="1">
    <citation type="submission" date="2021-10" db="EMBL/GenBank/DDBJ databases">
        <title>The complete genome sequence of Leeia sp. TBRC 13508.</title>
        <authorList>
            <person name="Charoenyingcharoen P."/>
            <person name="Yukphan P."/>
        </authorList>
    </citation>
    <scope>NUCLEOTIDE SEQUENCE</scope>
    <source>
        <strain evidence="4">TBRC 13508</strain>
    </source>
</reference>
<dbReference type="EMBL" id="JAJBZT010000019">
    <property type="protein sequence ID" value="MCB6185397.1"/>
    <property type="molecule type" value="Genomic_DNA"/>
</dbReference>
<comment type="caution">
    <text evidence="4">The sequence shown here is derived from an EMBL/GenBank/DDBJ whole genome shotgun (WGS) entry which is preliminary data.</text>
</comment>
<dbReference type="InterPro" id="IPR041698">
    <property type="entry name" value="Methyltransf_25"/>
</dbReference>